<evidence type="ECO:0000256" key="5">
    <source>
        <dbReference type="ARBA" id="ARBA00022785"/>
    </source>
</evidence>
<keyword evidence="8 9" id="KW-0411">Iron-sulfur</keyword>
<keyword evidence="6 9" id="KW-0560">Oxidoreductase</keyword>
<comment type="caution">
    <text evidence="11">The sequence shown here is derived from an EMBL/GenBank/DDBJ whole genome shotgun (WGS) entry which is preliminary data.</text>
</comment>
<dbReference type="PROSITE" id="PS51379">
    <property type="entry name" value="4FE4S_FER_2"/>
    <property type="match status" value="1"/>
</dbReference>
<feature type="binding site" evidence="9">
    <location>
        <position position="245"/>
    </location>
    <ligand>
        <name>[4Fe-4S] cluster</name>
        <dbReference type="ChEBI" id="CHEBI:49883"/>
        <label>2</label>
    </ligand>
</feature>
<dbReference type="InterPro" id="IPR017900">
    <property type="entry name" value="4Fe4S_Fe_S_CS"/>
</dbReference>
<keyword evidence="2 9" id="KW-0963">Cytoplasm</keyword>
<dbReference type="Pfam" id="PF08331">
    <property type="entry name" value="QueG_DUF1730"/>
    <property type="match status" value="1"/>
</dbReference>
<evidence type="ECO:0000256" key="7">
    <source>
        <dbReference type="ARBA" id="ARBA00023004"/>
    </source>
</evidence>
<dbReference type="Gene3D" id="3.30.70.20">
    <property type="match status" value="1"/>
</dbReference>
<evidence type="ECO:0000313" key="12">
    <source>
        <dbReference type="Proteomes" id="UP000629025"/>
    </source>
</evidence>
<feature type="binding site" evidence="9">
    <location>
        <position position="291"/>
    </location>
    <ligand>
        <name>[4Fe-4S] cluster</name>
        <dbReference type="ChEBI" id="CHEBI:49883"/>
        <label>2</label>
    </ligand>
</feature>
<dbReference type="InterPro" id="IPR013542">
    <property type="entry name" value="QueG_DUF1730"/>
</dbReference>
<feature type="binding site" evidence="9">
    <location>
        <position position="261"/>
    </location>
    <ligand>
        <name>[4Fe-4S] cluster</name>
        <dbReference type="ChEBI" id="CHEBI:49883"/>
        <label>2</label>
    </ligand>
</feature>
<keyword evidence="7 9" id="KW-0408">Iron</keyword>
<feature type="binding site" evidence="9">
    <location>
        <position position="288"/>
    </location>
    <ligand>
        <name>[4Fe-4S] cluster</name>
        <dbReference type="ChEBI" id="CHEBI:49883"/>
        <label>2</label>
    </ligand>
</feature>
<dbReference type="SUPFAM" id="SSF46548">
    <property type="entry name" value="alpha-helical ferredoxin"/>
    <property type="match status" value="1"/>
</dbReference>
<dbReference type="PROSITE" id="PS00198">
    <property type="entry name" value="4FE4S_FER_1"/>
    <property type="match status" value="1"/>
</dbReference>
<dbReference type="NCBIfam" id="TIGR00276">
    <property type="entry name" value="tRNA epoxyqueuosine(34) reductase QueG"/>
    <property type="match status" value="1"/>
</dbReference>
<keyword evidence="3 9" id="KW-0819">tRNA processing</keyword>
<feature type="binding site" evidence="9">
    <location>
        <position position="215"/>
    </location>
    <ligand>
        <name>cob(II)alamin</name>
        <dbReference type="ChEBI" id="CHEBI:16304"/>
    </ligand>
</feature>
<organism evidence="11 12">
    <name type="scientific">Marinobacterium zhoushanense</name>
    <dbReference type="NCBI Taxonomy" id="1679163"/>
    <lineage>
        <taxon>Bacteria</taxon>
        <taxon>Pseudomonadati</taxon>
        <taxon>Pseudomonadota</taxon>
        <taxon>Gammaproteobacteria</taxon>
        <taxon>Oceanospirillales</taxon>
        <taxon>Oceanospirillaceae</taxon>
        <taxon>Marinobacterium</taxon>
    </lineage>
</organism>
<feature type="binding site" evidence="9">
    <location>
        <position position="235"/>
    </location>
    <ligand>
        <name>[4Fe-4S] cluster</name>
        <dbReference type="ChEBI" id="CHEBI:49883"/>
        <label>1</label>
    </ligand>
</feature>
<reference evidence="12" key="1">
    <citation type="journal article" date="2019" name="Int. J. Syst. Evol. Microbiol.">
        <title>The Global Catalogue of Microorganisms (GCM) 10K type strain sequencing project: providing services to taxonomists for standard genome sequencing and annotation.</title>
        <authorList>
            <consortium name="The Broad Institute Genomics Platform"/>
            <consortium name="The Broad Institute Genome Sequencing Center for Infectious Disease"/>
            <person name="Wu L."/>
            <person name="Ma J."/>
        </authorList>
    </citation>
    <scope>NUCLEOTIDE SEQUENCE [LARGE SCALE GENOMIC DNA]</scope>
    <source>
        <strain evidence="12">CGMCC 1.15341</strain>
    </source>
</reference>
<name>A0ABQ1KWD4_9GAMM</name>
<evidence type="ECO:0000259" key="10">
    <source>
        <dbReference type="PROSITE" id="PS51379"/>
    </source>
</evidence>
<comment type="cofactor">
    <cofactor evidence="9">
        <name>cob(II)alamin</name>
        <dbReference type="ChEBI" id="CHEBI:16304"/>
    </cofactor>
</comment>
<dbReference type="PANTHER" id="PTHR30002:SF4">
    <property type="entry name" value="EPOXYQUEUOSINE REDUCTASE"/>
    <property type="match status" value="1"/>
</dbReference>
<feature type="binding site" evidence="9">
    <location>
        <position position="204"/>
    </location>
    <ligand>
        <name>cob(II)alamin</name>
        <dbReference type="ChEBI" id="CHEBI:16304"/>
    </ligand>
</feature>
<evidence type="ECO:0000256" key="2">
    <source>
        <dbReference type="ARBA" id="ARBA00022490"/>
    </source>
</evidence>
<evidence type="ECO:0000256" key="9">
    <source>
        <dbReference type="HAMAP-Rule" id="MF_00916"/>
    </source>
</evidence>
<keyword evidence="9" id="KW-0846">Cobalamin</keyword>
<dbReference type="InterPro" id="IPR017896">
    <property type="entry name" value="4Fe4S_Fe-S-bd"/>
</dbReference>
<keyword evidence="4 9" id="KW-0479">Metal-binding</keyword>
<feature type="binding site" evidence="9">
    <location>
        <position position="238"/>
    </location>
    <ligand>
        <name>[4Fe-4S] cluster</name>
        <dbReference type="ChEBI" id="CHEBI:49883"/>
        <label>1</label>
    </ligand>
</feature>
<evidence type="ECO:0000256" key="6">
    <source>
        <dbReference type="ARBA" id="ARBA00023002"/>
    </source>
</evidence>
<evidence type="ECO:0000256" key="4">
    <source>
        <dbReference type="ARBA" id="ARBA00022723"/>
    </source>
</evidence>
<keyword evidence="12" id="KW-1185">Reference proteome</keyword>
<feature type="binding site" evidence="9">
    <location>
        <position position="295"/>
    </location>
    <ligand>
        <name>[4Fe-4S] cluster</name>
        <dbReference type="ChEBI" id="CHEBI:49883"/>
        <label>1</label>
    </ligand>
</feature>
<comment type="subunit">
    <text evidence="9">Monomer.</text>
</comment>
<dbReference type="EMBL" id="BMIJ01000012">
    <property type="protein sequence ID" value="GGC11510.1"/>
    <property type="molecule type" value="Genomic_DNA"/>
</dbReference>
<evidence type="ECO:0000256" key="3">
    <source>
        <dbReference type="ARBA" id="ARBA00022694"/>
    </source>
</evidence>
<dbReference type="Pfam" id="PF13484">
    <property type="entry name" value="Fer4_16"/>
    <property type="match status" value="1"/>
</dbReference>
<evidence type="ECO:0000313" key="11">
    <source>
        <dbReference type="EMBL" id="GGC11510.1"/>
    </source>
</evidence>
<accession>A0ABQ1KWD4</accession>
<feature type="binding site" evidence="9">
    <location>
        <position position="180"/>
    </location>
    <ligand>
        <name>cob(II)alamin</name>
        <dbReference type="ChEBI" id="CHEBI:16304"/>
    </ligand>
</feature>
<keyword evidence="9" id="KW-0170">Cobalt</keyword>
<dbReference type="Proteomes" id="UP000629025">
    <property type="component" value="Unassembled WGS sequence"/>
</dbReference>
<comment type="pathway">
    <text evidence="9">tRNA modification; tRNA-queuosine biosynthesis.</text>
</comment>
<comment type="catalytic activity">
    <reaction evidence="9">
        <text>epoxyqueuosine(34) in tRNA + AH2 = queuosine(34) in tRNA + A + H2O</text>
        <dbReference type="Rhea" id="RHEA:32159"/>
        <dbReference type="Rhea" id="RHEA-COMP:18571"/>
        <dbReference type="Rhea" id="RHEA-COMP:18582"/>
        <dbReference type="ChEBI" id="CHEBI:13193"/>
        <dbReference type="ChEBI" id="CHEBI:15377"/>
        <dbReference type="ChEBI" id="CHEBI:17499"/>
        <dbReference type="ChEBI" id="CHEBI:194431"/>
        <dbReference type="ChEBI" id="CHEBI:194443"/>
        <dbReference type="EC" id="1.17.99.6"/>
    </reaction>
</comment>
<feature type="binding site" evidence="9">
    <location>
        <begin position="288"/>
        <end position="289"/>
    </location>
    <ligand>
        <name>cob(II)alamin</name>
        <dbReference type="ChEBI" id="CHEBI:16304"/>
    </ligand>
</feature>
<comment type="function">
    <text evidence="9">Catalyzes the conversion of epoxyqueuosine (oQ) to queuosine (Q), which is a hypermodified base found in the wobble positions of tRNA(Asp), tRNA(Asn), tRNA(His) and tRNA(Tyr).</text>
</comment>
<comment type="caution">
    <text evidence="9">Lacks conserved residue(s) required for the propagation of feature annotation.</text>
</comment>
<dbReference type="PANTHER" id="PTHR30002">
    <property type="entry name" value="EPOXYQUEUOSINE REDUCTASE"/>
    <property type="match status" value="1"/>
</dbReference>
<feature type="binding site" evidence="9">
    <location>
        <position position="100"/>
    </location>
    <ligand>
        <name>cob(II)alamin</name>
        <dbReference type="ChEBI" id="CHEBI:16304"/>
    </ligand>
</feature>
<proteinExistence type="inferred from homology"/>
<sequence>MYNVVGNTALLTLILCPPITDLHALFIVEQPLANATPSPVAEPRLQTLATGLKQRARELGFQQCAITLPDASMEAEQLALWLERGYQGEMHYLEQHLEKRLHPALLVPGAERIVMVRMDYLPPDTSTLTTLADPDKAYIARYTLGRDYHKLIRKRLKQLGQWLQQEAGSETEVQFRPFVDSGPVLERPLARNAGIGWVGKHTLILNRSAGSLFFLGELFINLPLPVDAPETESHCGRCTACLDICPTRAFPEPGVLDARRCISYLTIEYRGAIPIELRPLIGNRIFGCDDCQLICPWNRFAKRSPEDDFKPRHALDQADLLTLFNWDEETFLRNTEGSAIRRTGFEGWQRNLAVALGNGRGGEEVLQALRAKRPHVSALVQEHIDWALERLESAAEPSPLPILSHPGAKRIQDY</sequence>
<keyword evidence="5 9" id="KW-0671">Queuosine biosynthesis</keyword>
<gene>
    <name evidence="9 11" type="primary">queG</name>
    <name evidence="11" type="ORF">GCM10011352_42450</name>
</gene>
<comment type="cofactor">
    <cofactor evidence="9">
        <name>[4Fe-4S] cluster</name>
        <dbReference type="ChEBI" id="CHEBI:49883"/>
    </cofactor>
    <text evidence="9">Binds 2 [4Fe-4S] clusters per monomer.</text>
</comment>
<feature type="active site" description="Proton donor" evidence="9">
    <location>
        <position position="180"/>
    </location>
</feature>
<keyword evidence="1 9" id="KW-0004">4Fe-4S</keyword>
<evidence type="ECO:0000256" key="8">
    <source>
        <dbReference type="ARBA" id="ARBA00023014"/>
    </source>
</evidence>
<comment type="similarity">
    <text evidence="9">Belongs to the QueG family.</text>
</comment>
<feature type="domain" description="4Fe-4S ferredoxin-type" evidence="10">
    <location>
        <begin position="222"/>
        <end position="255"/>
    </location>
</feature>
<comment type="subcellular location">
    <subcellularLocation>
        <location evidence="9">Cytoplasm</location>
    </subcellularLocation>
</comment>
<evidence type="ECO:0000256" key="1">
    <source>
        <dbReference type="ARBA" id="ARBA00022485"/>
    </source>
</evidence>
<dbReference type="EC" id="1.17.99.6" evidence="9"/>
<protein>
    <recommendedName>
        <fullName evidence="9">Epoxyqueuosine reductase</fullName>
        <ecNumber evidence="9">1.17.99.6</ecNumber>
    </recommendedName>
    <alternativeName>
        <fullName evidence="9">Queuosine biosynthesis protein QueG</fullName>
    </alternativeName>
</protein>
<dbReference type="InterPro" id="IPR004453">
    <property type="entry name" value="QueG"/>
</dbReference>
<feature type="binding site" evidence="9">
    <location>
        <position position="263"/>
    </location>
    <ligand>
        <name>cob(II)alamin</name>
        <dbReference type="ChEBI" id="CHEBI:16304"/>
    </ligand>
</feature>
<dbReference type="HAMAP" id="MF_00916">
    <property type="entry name" value="QueG"/>
    <property type="match status" value="1"/>
</dbReference>
<feature type="binding site" evidence="9">
    <location>
        <position position="241"/>
    </location>
    <ligand>
        <name>[4Fe-4S] cluster</name>
        <dbReference type="ChEBI" id="CHEBI:49883"/>
        <label>1</label>
    </ligand>
</feature>